<gene>
    <name evidence="1" type="ORF">BLA29_014605</name>
</gene>
<sequence length="94" mass="10937">MNDINAIQDNVIQSGNSLVRRIKIGAVHNVYRNDGFVMVIRIVWMVPMKIKHYIIVHHLKHVMRINLDVIIIVVSVKNGFVVSENLFCFFCFEL</sequence>
<keyword evidence="2" id="KW-1185">Reference proteome</keyword>
<name>A0A1Y3B143_EURMA</name>
<evidence type="ECO:0000313" key="2">
    <source>
        <dbReference type="Proteomes" id="UP000194236"/>
    </source>
</evidence>
<evidence type="ECO:0000313" key="1">
    <source>
        <dbReference type="EMBL" id="OTF74532.1"/>
    </source>
</evidence>
<reference evidence="1 2" key="1">
    <citation type="submission" date="2017-03" db="EMBL/GenBank/DDBJ databases">
        <title>Genome Survey of Euroglyphus maynei.</title>
        <authorList>
            <person name="Arlian L.G."/>
            <person name="Morgan M.S."/>
            <person name="Rider S.D."/>
        </authorList>
    </citation>
    <scope>NUCLEOTIDE SEQUENCE [LARGE SCALE GENOMIC DNA]</scope>
    <source>
        <strain evidence="1">Arlian Lab</strain>
        <tissue evidence="1">Whole body</tissue>
    </source>
</reference>
<accession>A0A1Y3B143</accession>
<dbReference type="EMBL" id="MUJZ01046625">
    <property type="protein sequence ID" value="OTF74532.1"/>
    <property type="molecule type" value="Genomic_DNA"/>
</dbReference>
<comment type="caution">
    <text evidence="1">The sequence shown here is derived from an EMBL/GenBank/DDBJ whole genome shotgun (WGS) entry which is preliminary data.</text>
</comment>
<proteinExistence type="predicted"/>
<dbReference type="Proteomes" id="UP000194236">
    <property type="component" value="Unassembled WGS sequence"/>
</dbReference>
<dbReference type="AlphaFoldDB" id="A0A1Y3B143"/>
<protein>
    <submittedName>
        <fullName evidence="1">Uncharacterized protein</fullName>
    </submittedName>
</protein>
<organism evidence="1 2">
    <name type="scientific">Euroglyphus maynei</name>
    <name type="common">Mayne's house dust mite</name>
    <dbReference type="NCBI Taxonomy" id="6958"/>
    <lineage>
        <taxon>Eukaryota</taxon>
        <taxon>Metazoa</taxon>
        <taxon>Ecdysozoa</taxon>
        <taxon>Arthropoda</taxon>
        <taxon>Chelicerata</taxon>
        <taxon>Arachnida</taxon>
        <taxon>Acari</taxon>
        <taxon>Acariformes</taxon>
        <taxon>Sarcoptiformes</taxon>
        <taxon>Astigmata</taxon>
        <taxon>Psoroptidia</taxon>
        <taxon>Analgoidea</taxon>
        <taxon>Pyroglyphidae</taxon>
        <taxon>Pyroglyphinae</taxon>
        <taxon>Euroglyphus</taxon>
    </lineage>
</organism>